<sequence>MADDHPIPAPARIDVQEPEAVRYWTDVLQVTEEALNEAVDRAGANLDAVRAYIGEHG</sequence>
<dbReference type="InterPro" id="IPR022037">
    <property type="entry name" value="DUF3606"/>
</dbReference>
<accession>A0A290MTN9</accession>
<dbReference type="EMBL" id="CP023315">
    <property type="protein sequence ID" value="ATC33212.1"/>
    <property type="molecule type" value="Genomic_DNA"/>
</dbReference>
<evidence type="ECO:0000313" key="1">
    <source>
        <dbReference type="EMBL" id="ATC33212.1"/>
    </source>
</evidence>
<gene>
    <name evidence="1" type="ORF">CA606_13240</name>
</gene>
<dbReference type="RefSeq" id="WP_096052594.1">
    <property type="nucleotide sequence ID" value="NZ_CP023315.3"/>
</dbReference>
<dbReference type="Proteomes" id="UP000217311">
    <property type="component" value="Chromosome"/>
</dbReference>
<organism evidence="1 2">
    <name type="scientific">Caulobacter vibrioides</name>
    <name type="common">Caulobacter crescentus</name>
    <dbReference type="NCBI Taxonomy" id="155892"/>
    <lineage>
        <taxon>Bacteria</taxon>
        <taxon>Pseudomonadati</taxon>
        <taxon>Pseudomonadota</taxon>
        <taxon>Alphaproteobacteria</taxon>
        <taxon>Caulobacterales</taxon>
        <taxon>Caulobacteraceae</taxon>
        <taxon>Caulobacter</taxon>
    </lineage>
</organism>
<protein>
    <submittedName>
        <fullName evidence="1">DUF3606 domain-containing protein</fullName>
    </submittedName>
</protein>
<dbReference type="AlphaFoldDB" id="A0A290MTN9"/>
<name>A0A290MTN9_CAUVI</name>
<dbReference type="Pfam" id="PF12244">
    <property type="entry name" value="DUF3606"/>
    <property type="match status" value="1"/>
</dbReference>
<proteinExistence type="predicted"/>
<reference evidence="2" key="1">
    <citation type="submission" date="2017-09" db="EMBL/GenBank/DDBJ databases">
        <title>Genome evolution observed in wild isolates of Caulobacter crescentus.</title>
        <authorList>
            <person name="Ely B."/>
            <person name="Wilson K."/>
            <person name="Scott D."/>
        </authorList>
    </citation>
    <scope>NUCLEOTIDE SEQUENCE [LARGE SCALE GENOMIC DNA]</scope>
    <source>
        <strain evidence="2">CB13b1a</strain>
    </source>
</reference>
<evidence type="ECO:0000313" key="2">
    <source>
        <dbReference type="Proteomes" id="UP000217311"/>
    </source>
</evidence>